<keyword evidence="4" id="KW-0804">Transcription</keyword>
<dbReference type="InterPro" id="IPR013324">
    <property type="entry name" value="RNA_pol_sigma_r3/r4-like"/>
</dbReference>
<gene>
    <name evidence="6" type="ORF">RHP51_18565</name>
</gene>
<keyword evidence="3" id="KW-0731">Sigma factor</keyword>
<dbReference type="InterPro" id="IPR000792">
    <property type="entry name" value="Tscrpt_reg_LuxR_C"/>
</dbReference>
<evidence type="ECO:0000259" key="5">
    <source>
        <dbReference type="SMART" id="SM00421"/>
    </source>
</evidence>
<reference evidence="6 7" key="1">
    <citation type="submission" date="2023-09" db="EMBL/GenBank/DDBJ databases">
        <title>Thalassobella suaedae gen. nov., sp. nov., a marine bacterium of the family Flavobacteriaceae isolated from a halophyte Suaeda japonica.</title>
        <authorList>
            <person name="Lee S.Y."/>
            <person name="Hwang C.Y."/>
        </authorList>
    </citation>
    <scope>NUCLEOTIDE SEQUENCE [LARGE SCALE GENOMIC DNA]</scope>
    <source>
        <strain evidence="6 7">HL-DH14</strain>
    </source>
</reference>
<evidence type="ECO:0000313" key="7">
    <source>
        <dbReference type="Proteomes" id="UP001302806"/>
    </source>
</evidence>
<sequence>MFINNFYNDKEIILAIQKDDKAAFEFLFKSYYKGLVGYITTYTQDIQLSEDIVQHSFIKLWNNRNKLLIETSPKNYLYNIAYNRYIDLYRKKKREGDLIKELCLQNLRSNIEENKDVLEKRIDKLKKIIEHLPPRCKEVLYLNKQRGLDYKEIAEKLNISPRTVEEHIRIAFKKIRIGFKENILLFFLFKKKLMK</sequence>
<dbReference type="EMBL" id="CP134537">
    <property type="protein sequence ID" value="WNH09011.1"/>
    <property type="molecule type" value="Genomic_DNA"/>
</dbReference>
<dbReference type="SMART" id="SM00421">
    <property type="entry name" value="HTH_LUXR"/>
    <property type="match status" value="1"/>
</dbReference>
<dbReference type="Proteomes" id="UP001302806">
    <property type="component" value="Chromosome"/>
</dbReference>
<dbReference type="InterPro" id="IPR013249">
    <property type="entry name" value="RNA_pol_sigma70_r4_t2"/>
</dbReference>
<dbReference type="InterPro" id="IPR039425">
    <property type="entry name" value="RNA_pol_sigma-70-like"/>
</dbReference>
<dbReference type="SUPFAM" id="SSF88946">
    <property type="entry name" value="Sigma2 domain of RNA polymerase sigma factors"/>
    <property type="match status" value="1"/>
</dbReference>
<evidence type="ECO:0000256" key="1">
    <source>
        <dbReference type="ARBA" id="ARBA00010641"/>
    </source>
</evidence>
<dbReference type="InterPro" id="IPR013325">
    <property type="entry name" value="RNA_pol_sigma_r2"/>
</dbReference>
<feature type="domain" description="HTH luxR-type" evidence="5">
    <location>
        <begin position="129"/>
        <end position="187"/>
    </location>
</feature>
<proteinExistence type="inferred from homology"/>
<keyword evidence="2" id="KW-0805">Transcription regulation</keyword>
<evidence type="ECO:0000256" key="4">
    <source>
        <dbReference type="ARBA" id="ARBA00023163"/>
    </source>
</evidence>
<dbReference type="PRINTS" id="PR00038">
    <property type="entry name" value="HTHLUXR"/>
</dbReference>
<dbReference type="Pfam" id="PF04542">
    <property type="entry name" value="Sigma70_r2"/>
    <property type="match status" value="1"/>
</dbReference>
<organism evidence="6 7">
    <name type="scientific">Thalassobellus suaedae</name>
    <dbReference type="NCBI Taxonomy" id="3074124"/>
    <lineage>
        <taxon>Bacteria</taxon>
        <taxon>Pseudomonadati</taxon>
        <taxon>Bacteroidota</taxon>
        <taxon>Flavobacteriia</taxon>
        <taxon>Flavobacteriales</taxon>
        <taxon>Flavobacteriaceae</taxon>
        <taxon>Thalassobellus</taxon>
    </lineage>
</organism>
<accession>A0ABY9XST5</accession>
<dbReference type="RefSeq" id="WP_415865550.1">
    <property type="nucleotide sequence ID" value="NZ_CP134537.1"/>
</dbReference>
<comment type="similarity">
    <text evidence="1">Belongs to the sigma-70 factor family. ECF subfamily.</text>
</comment>
<dbReference type="PANTHER" id="PTHR43133:SF46">
    <property type="entry name" value="RNA POLYMERASE SIGMA-70 FACTOR ECF SUBFAMILY"/>
    <property type="match status" value="1"/>
</dbReference>
<dbReference type="Gene3D" id="1.10.10.10">
    <property type="entry name" value="Winged helix-like DNA-binding domain superfamily/Winged helix DNA-binding domain"/>
    <property type="match status" value="1"/>
</dbReference>
<dbReference type="Pfam" id="PF08281">
    <property type="entry name" value="Sigma70_r4_2"/>
    <property type="match status" value="1"/>
</dbReference>
<dbReference type="PANTHER" id="PTHR43133">
    <property type="entry name" value="RNA POLYMERASE ECF-TYPE SIGMA FACTO"/>
    <property type="match status" value="1"/>
</dbReference>
<dbReference type="SUPFAM" id="SSF88659">
    <property type="entry name" value="Sigma3 and sigma4 domains of RNA polymerase sigma factors"/>
    <property type="match status" value="1"/>
</dbReference>
<dbReference type="NCBIfam" id="TIGR02937">
    <property type="entry name" value="sigma70-ECF"/>
    <property type="match status" value="1"/>
</dbReference>
<dbReference type="CDD" id="cd06171">
    <property type="entry name" value="Sigma70_r4"/>
    <property type="match status" value="1"/>
</dbReference>
<dbReference type="InterPro" id="IPR036388">
    <property type="entry name" value="WH-like_DNA-bd_sf"/>
</dbReference>
<evidence type="ECO:0000256" key="3">
    <source>
        <dbReference type="ARBA" id="ARBA00023082"/>
    </source>
</evidence>
<dbReference type="InterPro" id="IPR014327">
    <property type="entry name" value="RNA_pol_sigma70_bacteroid"/>
</dbReference>
<name>A0ABY9XST5_9FLAO</name>
<protein>
    <submittedName>
        <fullName evidence="6">RNA polymerase sigma-70 factor</fullName>
    </submittedName>
</protein>
<dbReference type="InterPro" id="IPR007627">
    <property type="entry name" value="RNA_pol_sigma70_r2"/>
</dbReference>
<dbReference type="Gene3D" id="1.10.1740.10">
    <property type="match status" value="1"/>
</dbReference>
<evidence type="ECO:0000256" key="2">
    <source>
        <dbReference type="ARBA" id="ARBA00023015"/>
    </source>
</evidence>
<evidence type="ECO:0000313" key="6">
    <source>
        <dbReference type="EMBL" id="WNH09011.1"/>
    </source>
</evidence>
<dbReference type="NCBIfam" id="TIGR02985">
    <property type="entry name" value="Sig70_bacteroi1"/>
    <property type="match status" value="1"/>
</dbReference>
<dbReference type="InterPro" id="IPR014284">
    <property type="entry name" value="RNA_pol_sigma-70_dom"/>
</dbReference>